<name>A0ABQ9FIU9_TEGGR</name>
<comment type="caution">
    <text evidence="1">The sequence shown here is derived from an EMBL/GenBank/DDBJ whole genome shotgun (WGS) entry which is preliminary data.</text>
</comment>
<dbReference type="EMBL" id="JARBDR010000328">
    <property type="protein sequence ID" value="KAJ8316106.1"/>
    <property type="molecule type" value="Genomic_DNA"/>
</dbReference>
<accession>A0ABQ9FIU9</accession>
<keyword evidence="2" id="KW-1185">Reference proteome</keyword>
<organism evidence="1 2">
    <name type="scientific">Tegillarca granosa</name>
    <name type="common">Malaysian cockle</name>
    <name type="synonym">Anadara granosa</name>
    <dbReference type="NCBI Taxonomy" id="220873"/>
    <lineage>
        <taxon>Eukaryota</taxon>
        <taxon>Metazoa</taxon>
        <taxon>Spiralia</taxon>
        <taxon>Lophotrochozoa</taxon>
        <taxon>Mollusca</taxon>
        <taxon>Bivalvia</taxon>
        <taxon>Autobranchia</taxon>
        <taxon>Pteriomorphia</taxon>
        <taxon>Arcoida</taxon>
        <taxon>Arcoidea</taxon>
        <taxon>Arcidae</taxon>
        <taxon>Tegillarca</taxon>
    </lineage>
</organism>
<dbReference type="Proteomes" id="UP001217089">
    <property type="component" value="Unassembled WGS sequence"/>
</dbReference>
<proteinExistence type="predicted"/>
<gene>
    <name evidence="1" type="ORF">KUTeg_006120</name>
</gene>
<reference evidence="1 2" key="1">
    <citation type="submission" date="2022-12" db="EMBL/GenBank/DDBJ databases">
        <title>Chromosome-level genome of Tegillarca granosa.</title>
        <authorList>
            <person name="Kim J."/>
        </authorList>
    </citation>
    <scope>NUCLEOTIDE SEQUENCE [LARGE SCALE GENOMIC DNA]</scope>
    <source>
        <strain evidence="1">Teg-2019</strain>
        <tissue evidence="1">Adductor muscle</tissue>
    </source>
</reference>
<evidence type="ECO:0000313" key="1">
    <source>
        <dbReference type="EMBL" id="KAJ8316106.1"/>
    </source>
</evidence>
<protein>
    <submittedName>
        <fullName evidence="1">Uncharacterized protein</fullName>
    </submittedName>
</protein>
<sequence>MADDMEMSSKDHQQKTIRFFRDNRVDEKQHKTGDFILDSDQINSFKEKAELCIRKFEQKQEEEIQKGAQNIYNTAIKSRYIHQSGYQQSLSEQKFSARTQGGSTNQKGRRFVRSTISAYGEGLTFIGVQWNKRKRRSYLLVELEQNLITRHQLHLNGCHLLGEYGIMGDGNNQSLSLKNKTKHNRLEVTLDGLNLIKILKVLYNHM</sequence>
<evidence type="ECO:0000313" key="2">
    <source>
        <dbReference type="Proteomes" id="UP001217089"/>
    </source>
</evidence>